<accession>A0AAV7F4M3</accession>
<comment type="caution">
    <text evidence="1">The sequence shown here is derived from an EMBL/GenBank/DDBJ whole genome shotgun (WGS) entry which is preliminary data.</text>
</comment>
<dbReference type="EMBL" id="JAINDJ010000002">
    <property type="protein sequence ID" value="KAG9455676.1"/>
    <property type="molecule type" value="Genomic_DNA"/>
</dbReference>
<dbReference type="AlphaFoldDB" id="A0AAV7F4M3"/>
<protein>
    <submittedName>
        <fullName evidence="1">Uncharacterized protein</fullName>
    </submittedName>
</protein>
<sequence>MEQKHCEKACMQAFLFFPFFFSSSFTSPHGSLQYFLLIEFSKISSSNIYTQKLVKGITMTSQIIKEIEEGQNSNQSSQIYLNLNWFVMHGFTSSDQKHVQLTSIGIVA</sequence>
<name>A0AAV7F4M3_ARIFI</name>
<evidence type="ECO:0000313" key="2">
    <source>
        <dbReference type="Proteomes" id="UP000825729"/>
    </source>
</evidence>
<keyword evidence="2" id="KW-1185">Reference proteome</keyword>
<organism evidence="1 2">
    <name type="scientific">Aristolochia fimbriata</name>
    <name type="common">White veined hardy Dutchman's pipe vine</name>
    <dbReference type="NCBI Taxonomy" id="158543"/>
    <lineage>
        <taxon>Eukaryota</taxon>
        <taxon>Viridiplantae</taxon>
        <taxon>Streptophyta</taxon>
        <taxon>Embryophyta</taxon>
        <taxon>Tracheophyta</taxon>
        <taxon>Spermatophyta</taxon>
        <taxon>Magnoliopsida</taxon>
        <taxon>Magnoliidae</taxon>
        <taxon>Piperales</taxon>
        <taxon>Aristolochiaceae</taxon>
        <taxon>Aristolochia</taxon>
    </lineage>
</organism>
<dbReference type="Proteomes" id="UP000825729">
    <property type="component" value="Unassembled WGS sequence"/>
</dbReference>
<proteinExistence type="predicted"/>
<gene>
    <name evidence="1" type="ORF">H6P81_000184</name>
</gene>
<reference evidence="1 2" key="1">
    <citation type="submission" date="2021-07" db="EMBL/GenBank/DDBJ databases">
        <title>The Aristolochia fimbriata genome: insights into angiosperm evolution, floral development and chemical biosynthesis.</title>
        <authorList>
            <person name="Jiao Y."/>
        </authorList>
    </citation>
    <scope>NUCLEOTIDE SEQUENCE [LARGE SCALE GENOMIC DNA]</scope>
    <source>
        <strain evidence="1">IBCAS-2021</strain>
        <tissue evidence="1">Leaf</tissue>
    </source>
</reference>
<evidence type="ECO:0000313" key="1">
    <source>
        <dbReference type="EMBL" id="KAG9455676.1"/>
    </source>
</evidence>